<dbReference type="EMBL" id="QXGE01000791">
    <property type="protein sequence ID" value="KAE9303684.1"/>
    <property type="molecule type" value="Genomic_DNA"/>
</dbReference>
<dbReference type="AlphaFoldDB" id="A0A6A3RYN0"/>
<dbReference type="Proteomes" id="UP000440367">
    <property type="component" value="Unassembled WGS sequence"/>
</dbReference>
<organism evidence="3 16">
    <name type="scientific">Phytophthora fragariae</name>
    <dbReference type="NCBI Taxonomy" id="53985"/>
    <lineage>
        <taxon>Eukaryota</taxon>
        <taxon>Sar</taxon>
        <taxon>Stramenopiles</taxon>
        <taxon>Oomycota</taxon>
        <taxon>Peronosporomycetes</taxon>
        <taxon>Peronosporales</taxon>
        <taxon>Peronosporaceae</taxon>
        <taxon>Phytophthora</taxon>
    </lineage>
</organism>
<evidence type="ECO:0000313" key="4">
    <source>
        <dbReference type="EMBL" id="KAE9105651.1"/>
    </source>
</evidence>
<dbReference type="EMBL" id="QXFZ01000765">
    <property type="protein sequence ID" value="KAE9105456.1"/>
    <property type="molecule type" value="Genomic_DNA"/>
</dbReference>
<evidence type="ECO:0000313" key="13">
    <source>
        <dbReference type="Proteomes" id="UP000437068"/>
    </source>
</evidence>
<evidence type="ECO:0000313" key="17">
    <source>
        <dbReference type="Proteomes" id="UP000460718"/>
    </source>
</evidence>
<evidence type="ECO:0000313" key="15">
    <source>
        <dbReference type="Proteomes" id="UP000440732"/>
    </source>
</evidence>
<evidence type="ECO:0000313" key="5">
    <source>
        <dbReference type="EMBL" id="KAE9142586.1"/>
    </source>
</evidence>
<evidence type="ECO:0000313" key="1">
    <source>
        <dbReference type="EMBL" id="KAE8937504.1"/>
    </source>
</evidence>
<dbReference type="EMBL" id="QXFW01001169">
    <property type="protein sequence ID" value="KAE8995298.1"/>
    <property type="molecule type" value="Genomic_DNA"/>
</dbReference>
<protein>
    <submittedName>
        <fullName evidence="3">Uncharacterized protein</fullName>
    </submittedName>
</protein>
<evidence type="ECO:0000313" key="11">
    <source>
        <dbReference type="Proteomes" id="UP000429523"/>
    </source>
</evidence>
<gene>
    <name evidence="9" type="ORF">PF001_g13439</name>
    <name evidence="8" type="ORF">PF002_g14734</name>
    <name evidence="7" type="ORF">PF004_g14109</name>
    <name evidence="6" type="ORF">PF005_g12362</name>
    <name evidence="5" type="ORF">PF006_g12312</name>
    <name evidence="3" type="ORF">PF007_g13697</name>
    <name evidence="10" type="ORF">PF008_g12865</name>
    <name evidence="1" type="ORF">PF009_g12592</name>
    <name evidence="4" type="ORF">PF010_g12931</name>
    <name evidence="2" type="ORF">PF011_g16392</name>
</gene>
<evidence type="ECO:0000313" key="8">
    <source>
        <dbReference type="EMBL" id="KAE9224291.1"/>
    </source>
</evidence>
<evidence type="ECO:0000313" key="10">
    <source>
        <dbReference type="EMBL" id="KAE9336764.1"/>
    </source>
</evidence>
<name>A0A6A3RYN0_9STRA</name>
<dbReference type="EMBL" id="QXGA01000686">
    <property type="protein sequence ID" value="KAE9142586.1"/>
    <property type="molecule type" value="Genomic_DNA"/>
</dbReference>
<dbReference type="Proteomes" id="UP000440732">
    <property type="component" value="Unassembled WGS sequence"/>
</dbReference>
<proteinExistence type="predicted"/>
<evidence type="ECO:0000313" key="16">
    <source>
        <dbReference type="Proteomes" id="UP000441208"/>
    </source>
</evidence>
<dbReference type="Proteomes" id="UP000486351">
    <property type="component" value="Unassembled WGS sequence"/>
</dbReference>
<evidence type="ECO:0000313" key="3">
    <source>
        <dbReference type="EMBL" id="KAE9105456.1"/>
    </source>
</evidence>
<evidence type="ECO:0000313" key="19">
    <source>
        <dbReference type="Proteomes" id="UP000486351"/>
    </source>
</evidence>
<dbReference type="EMBL" id="QXGF01000633">
    <property type="protein sequence ID" value="KAE8937504.1"/>
    <property type="molecule type" value="Genomic_DNA"/>
</dbReference>
<accession>A0A6A3RYN0</accession>
<evidence type="ECO:0000313" key="9">
    <source>
        <dbReference type="EMBL" id="KAE9303684.1"/>
    </source>
</evidence>
<dbReference type="EMBL" id="QXFX01000741">
    <property type="protein sequence ID" value="KAE9105651.1"/>
    <property type="molecule type" value="Genomic_DNA"/>
</dbReference>
<dbReference type="EMBL" id="QXGC01000887">
    <property type="protein sequence ID" value="KAE9217578.1"/>
    <property type="molecule type" value="Genomic_DNA"/>
</dbReference>
<dbReference type="Proteomes" id="UP000476176">
    <property type="component" value="Unassembled WGS sequence"/>
</dbReference>
<dbReference type="Proteomes" id="UP000441208">
    <property type="component" value="Unassembled WGS sequence"/>
</dbReference>
<dbReference type="Proteomes" id="UP000437068">
    <property type="component" value="Unassembled WGS sequence"/>
</dbReference>
<evidence type="ECO:0000313" key="6">
    <source>
        <dbReference type="EMBL" id="KAE9208046.1"/>
    </source>
</evidence>
<dbReference type="EMBL" id="QXGD01000796">
    <property type="protein sequence ID" value="KAE9224291.1"/>
    <property type="molecule type" value="Genomic_DNA"/>
</dbReference>
<evidence type="ECO:0000313" key="7">
    <source>
        <dbReference type="EMBL" id="KAE9217578.1"/>
    </source>
</evidence>
<evidence type="ECO:0000313" key="20">
    <source>
        <dbReference type="Proteomes" id="UP000488956"/>
    </source>
</evidence>
<dbReference type="Proteomes" id="UP000488956">
    <property type="component" value="Unassembled WGS sequence"/>
</dbReference>
<dbReference type="EMBL" id="QXGB01000653">
    <property type="protein sequence ID" value="KAE9208046.1"/>
    <property type="molecule type" value="Genomic_DNA"/>
</dbReference>
<evidence type="ECO:0000313" key="18">
    <source>
        <dbReference type="Proteomes" id="UP000476176"/>
    </source>
</evidence>
<sequence>MPMPLSLYTSSTIPSCLLAAAGQGHQGRTGFQDLGGRLAVQNGRGFPVCSVCFDPDTLRAY</sequence>
<comment type="caution">
    <text evidence="3">The sequence shown here is derived from an EMBL/GenBank/DDBJ whole genome shotgun (WGS) entry which is preliminary data.</text>
</comment>
<keyword evidence="12" id="KW-1185">Reference proteome</keyword>
<evidence type="ECO:0000313" key="2">
    <source>
        <dbReference type="EMBL" id="KAE8995298.1"/>
    </source>
</evidence>
<evidence type="ECO:0000313" key="12">
    <source>
        <dbReference type="Proteomes" id="UP000433483"/>
    </source>
</evidence>
<dbReference type="Proteomes" id="UP000460718">
    <property type="component" value="Unassembled WGS sequence"/>
</dbReference>
<dbReference type="Proteomes" id="UP000433483">
    <property type="component" value="Unassembled WGS sequence"/>
</dbReference>
<dbReference type="EMBL" id="QXFY01000737">
    <property type="protein sequence ID" value="KAE9336764.1"/>
    <property type="molecule type" value="Genomic_DNA"/>
</dbReference>
<reference evidence="11 12" key="1">
    <citation type="submission" date="2018-08" db="EMBL/GenBank/DDBJ databases">
        <title>Genomic investigation of the strawberry pathogen Phytophthora fragariae indicates pathogenicity is determined by transcriptional variation in three key races.</title>
        <authorList>
            <person name="Adams T.M."/>
            <person name="Armitage A.D."/>
            <person name="Sobczyk M.K."/>
            <person name="Bates H.J."/>
            <person name="Dunwell J.M."/>
            <person name="Nellist C.F."/>
            <person name="Harrison R.J."/>
        </authorList>
    </citation>
    <scope>NUCLEOTIDE SEQUENCE [LARGE SCALE GENOMIC DNA]</scope>
    <source>
        <strain evidence="9 13">A4</strain>
        <strain evidence="8 14">BC-1</strain>
        <strain evidence="7 18">BC-23</strain>
        <strain evidence="6 12">NOV-27</strain>
        <strain evidence="5 15">NOV-5</strain>
        <strain evidence="3 16">NOV-71</strain>
        <strain evidence="10 19">NOV-77</strain>
        <strain evidence="1 11">NOV-9</strain>
        <strain evidence="4 20">ONT-3</strain>
        <strain evidence="2 17">SCRP245</strain>
    </source>
</reference>
<evidence type="ECO:0000313" key="14">
    <source>
        <dbReference type="Proteomes" id="UP000440367"/>
    </source>
</evidence>
<dbReference type="Proteomes" id="UP000429523">
    <property type="component" value="Unassembled WGS sequence"/>
</dbReference>